<name>A0A7K1U779_9BACT</name>
<evidence type="ECO:0000313" key="1">
    <source>
        <dbReference type="EMBL" id="MVT10207.1"/>
    </source>
</evidence>
<accession>A0A7K1U779</accession>
<organism evidence="1 2">
    <name type="scientific">Chitinophaga tropicalis</name>
    <dbReference type="NCBI Taxonomy" id="2683588"/>
    <lineage>
        <taxon>Bacteria</taxon>
        <taxon>Pseudomonadati</taxon>
        <taxon>Bacteroidota</taxon>
        <taxon>Chitinophagia</taxon>
        <taxon>Chitinophagales</taxon>
        <taxon>Chitinophagaceae</taxon>
        <taxon>Chitinophaga</taxon>
    </lineage>
</organism>
<evidence type="ECO:0000313" key="2">
    <source>
        <dbReference type="Proteomes" id="UP000461730"/>
    </source>
</evidence>
<keyword evidence="2" id="KW-1185">Reference proteome</keyword>
<comment type="caution">
    <text evidence="1">The sequence shown here is derived from an EMBL/GenBank/DDBJ whole genome shotgun (WGS) entry which is preliminary data.</text>
</comment>
<reference evidence="1 2" key="1">
    <citation type="submission" date="2019-12" db="EMBL/GenBank/DDBJ databases">
        <title>Chitinophaga sp. strain ysch24 (GDMCC 1.1355), whole genome shotgun sequence.</title>
        <authorList>
            <person name="Zhang X."/>
        </authorList>
    </citation>
    <scope>NUCLEOTIDE SEQUENCE [LARGE SCALE GENOMIC DNA]</scope>
    <source>
        <strain evidence="2">ysch24</strain>
    </source>
</reference>
<dbReference type="InterPro" id="IPR053865">
    <property type="entry name" value="DUF6934"/>
</dbReference>
<dbReference type="RefSeq" id="WP_157307655.1">
    <property type="nucleotide sequence ID" value="NZ_WRXN01000008.1"/>
</dbReference>
<proteinExistence type="predicted"/>
<protein>
    <submittedName>
        <fullName evidence="1">Uncharacterized protein</fullName>
    </submittedName>
</protein>
<dbReference type="Proteomes" id="UP000461730">
    <property type="component" value="Unassembled WGS sequence"/>
</dbReference>
<dbReference type="Pfam" id="PF22028">
    <property type="entry name" value="DUF6934"/>
    <property type="match status" value="1"/>
</dbReference>
<dbReference type="EMBL" id="WRXN01000008">
    <property type="protein sequence ID" value="MVT10207.1"/>
    <property type="molecule type" value="Genomic_DNA"/>
</dbReference>
<sequence length="150" mass="17033">MSTEKYPYIQANISAQFEFESTGPNGAIKKVVTYEMMGTLEGGIPLFNLGFGDYNEDDKSYNDLTVSNNEDKLKVLATVANTVLDFTEPYEKVAIHAIGSTPSRTRLYQMGINAYRKEIEAHFKILGYKDGKWQEFKFATNYEAFLVIKK</sequence>
<gene>
    <name evidence="1" type="ORF">GO493_18190</name>
</gene>
<dbReference type="AlphaFoldDB" id="A0A7K1U779"/>